<evidence type="ECO:0000313" key="5">
    <source>
        <dbReference type="Proteomes" id="UP001240236"/>
    </source>
</evidence>
<dbReference type="PANTHER" id="PTHR21666">
    <property type="entry name" value="PEPTIDASE-RELATED"/>
    <property type="match status" value="1"/>
</dbReference>
<keyword evidence="2" id="KW-0732">Signal</keyword>
<evidence type="ECO:0000259" key="3">
    <source>
        <dbReference type="Pfam" id="PF01551"/>
    </source>
</evidence>
<organism evidence="4 5">
    <name type="scientific">Catenuloplanes indicus</name>
    <dbReference type="NCBI Taxonomy" id="137267"/>
    <lineage>
        <taxon>Bacteria</taxon>
        <taxon>Bacillati</taxon>
        <taxon>Actinomycetota</taxon>
        <taxon>Actinomycetes</taxon>
        <taxon>Micromonosporales</taxon>
        <taxon>Micromonosporaceae</taxon>
        <taxon>Catenuloplanes</taxon>
    </lineage>
</organism>
<dbReference type="PROSITE" id="PS51257">
    <property type="entry name" value="PROKAR_LIPOPROTEIN"/>
    <property type="match status" value="1"/>
</dbReference>
<dbReference type="AlphaFoldDB" id="A0AAE3W1J0"/>
<dbReference type="InterPro" id="IPR016047">
    <property type="entry name" value="M23ase_b-sheet_dom"/>
</dbReference>
<dbReference type="CDD" id="cd12797">
    <property type="entry name" value="M23_peptidase"/>
    <property type="match status" value="1"/>
</dbReference>
<dbReference type="SUPFAM" id="SSF51261">
    <property type="entry name" value="Duplicated hybrid motif"/>
    <property type="match status" value="1"/>
</dbReference>
<feature type="compositionally biased region" description="Low complexity" evidence="1">
    <location>
        <begin position="42"/>
        <end position="64"/>
    </location>
</feature>
<evidence type="ECO:0000256" key="2">
    <source>
        <dbReference type="SAM" id="SignalP"/>
    </source>
</evidence>
<feature type="compositionally biased region" description="Low complexity" evidence="1">
    <location>
        <begin position="72"/>
        <end position="84"/>
    </location>
</feature>
<keyword evidence="4" id="KW-0378">Hydrolase</keyword>
<accession>A0AAE3W1J0</accession>
<dbReference type="RefSeq" id="WP_307241719.1">
    <property type="nucleotide sequence ID" value="NZ_JAUSUZ010000001.1"/>
</dbReference>
<proteinExistence type="predicted"/>
<feature type="domain" description="M23ase beta-sheet core" evidence="3">
    <location>
        <begin position="111"/>
        <end position="209"/>
    </location>
</feature>
<gene>
    <name evidence="4" type="ORF">J2S42_004256</name>
</gene>
<dbReference type="GO" id="GO:0004222">
    <property type="term" value="F:metalloendopeptidase activity"/>
    <property type="evidence" value="ECO:0007669"/>
    <property type="project" value="TreeGrafter"/>
</dbReference>
<dbReference type="PANTHER" id="PTHR21666:SF270">
    <property type="entry name" value="MUREIN HYDROLASE ACTIVATOR ENVC"/>
    <property type="match status" value="1"/>
</dbReference>
<keyword evidence="5" id="KW-1185">Reference proteome</keyword>
<protein>
    <submittedName>
        <fullName evidence="4">Murein DD-endopeptidase MepM/ murein hydrolase activator NlpD</fullName>
    </submittedName>
</protein>
<dbReference type="Pfam" id="PF01551">
    <property type="entry name" value="Peptidase_M23"/>
    <property type="match status" value="1"/>
</dbReference>
<dbReference type="EMBL" id="JAUSUZ010000001">
    <property type="protein sequence ID" value="MDQ0367587.1"/>
    <property type="molecule type" value="Genomic_DNA"/>
</dbReference>
<feature type="chain" id="PRO_5042157840" evidence="2">
    <location>
        <begin position="25"/>
        <end position="260"/>
    </location>
</feature>
<feature type="signal peptide" evidence="2">
    <location>
        <begin position="1"/>
        <end position="24"/>
    </location>
</feature>
<dbReference type="Proteomes" id="UP001240236">
    <property type="component" value="Unassembled WGS sequence"/>
</dbReference>
<dbReference type="InterPro" id="IPR050570">
    <property type="entry name" value="Cell_wall_metabolism_enzyme"/>
</dbReference>
<sequence length="260" mass="26765">MQRGQNRISSMAGVAMTLAVTLMAGGCATGSEPATPIWQAGSPASSTIAAPPSPSAAASKSASPSPSPSPSPSKTAAPSPTPSKTKAANYTYVFPVPGSPVSYHPTHATNPATDIFANCGNPVLAVTSGTIVEISRKDEFVKGRPDGPLNGGFFVSLVGDDGVRYYGSHMSVVDAGIEPGVRVRAGQRLGNVGKTGNANNVCHLHFGISPPCAEAGDWWIRRGAIWPAPYLDSWREQGNKSPAAASAEYMQANGCPKAPY</sequence>
<name>A0AAE3W1J0_9ACTN</name>
<feature type="region of interest" description="Disordered" evidence="1">
    <location>
        <begin position="31"/>
        <end position="84"/>
    </location>
</feature>
<dbReference type="InterPro" id="IPR011055">
    <property type="entry name" value="Dup_hybrid_motif"/>
</dbReference>
<evidence type="ECO:0000313" key="4">
    <source>
        <dbReference type="EMBL" id="MDQ0367587.1"/>
    </source>
</evidence>
<evidence type="ECO:0000256" key="1">
    <source>
        <dbReference type="SAM" id="MobiDB-lite"/>
    </source>
</evidence>
<reference evidence="4 5" key="1">
    <citation type="submission" date="2023-07" db="EMBL/GenBank/DDBJ databases">
        <title>Sequencing the genomes of 1000 actinobacteria strains.</title>
        <authorList>
            <person name="Klenk H.-P."/>
        </authorList>
    </citation>
    <scope>NUCLEOTIDE SEQUENCE [LARGE SCALE GENOMIC DNA]</scope>
    <source>
        <strain evidence="4 5">DSM 44709</strain>
    </source>
</reference>
<dbReference type="Gene3D" id="2.70.70.10">
    <property type="entry name" value="Glucose Permease (Domain IIA)"/>
    <property type="match status" value="1"/>
</dbReference>
<comment type="caution">
    <text evidence="4">The sequence shown here is derived from an EMBL/GenBank/DDBJ whole genome shotgun (WGS) entry which is preliminary data.</text>
</comment>